<comment type="caution">
    <text evidence="2">The sequence shown here is derived from an EMBL/GenBank/DDBJ whole genome shotgun (WGS) entry which is preliminary data.</text>
</comment>
<name>A0ABR9JNM9_9ACTN</name>
<evidence type="ECO:0000313" key="2">
    <source>
        <dbReference type="EMBL" id="MBE1532162.1"/>
    </source>
</evidence>
<evidence type="ECO:0000313" key="3">
    <source>
        <dbReference type="Proteomes" id="UP000627838"/>
    </source>
</evidence>
<gene>
    <name evidence="2" type="ORF">H4W34_001995</name>
</gene>
<dbReference type="Proteomes" id="UP000627838">
    <property type="component" value="Unassembled WGS sequence"/>
</dbReference>
<dbReference type="GO" id="GO:0008483">
    <property type="term" value="F:transaminase activity"/>
    <property type="evidence" value="ECO:0007669"/>
    <property type="project" value="UniProtKB-KW"/>
</dbReference>
<reference evidence="2 3" key="1">
    <citation type="submission" date="2020-10" db="EMBL/GenBank/DDBJ databases">
        <title>Sequencing the genomes of 1000 actinobacteria strains.</title>
        <authorList>
            <person name="Klenk H.-P."/>
        </authorList>
    </citation>
    <scope>NUCLEOTIDE SEQUENCE [LARGE SCALE GENOMIC DNA]</scope>
    <source>
        <strain evidence="2 3">DSM 46744</strain>
    </source>
</reference>
<evidence type="ECO:0000256" key="1">
    <source>
        <dbReference type="SAM" id="Coils"/>
    </source>
</evidence>
<dbReference type="EMBL" id="JADBDZ010000001">
    <property type="protein sequence ID" value="MBE1532162.1"/>
    <property type="molecule type" value="Genomic_DNA"/>
</dbReference>
<proteinExistence type="predicted"/>
<keyword evidence="1" id="KW-0175">Coiled coil</keyword>
<feature type="coiled-coil region" evidence="1">
    <location>
        <begin position="49"/>
        <end position="76"/>
    </location>
</feature>
<keyword evidence="3" id="KW-1185">Reference proteome</keyword>
<accession>A0ABR9JNM9</accession>
<sequence length="147" mass="15648">MSGTDDRLAIVDEVLAAPFPEADTKVGGERWGGPGHHLCVLKASQDFWDDRSEEVVEAAEEEIEAARDALVAALRERWGDPREVDLTPFLMADAPAPDPQAFLCGVAGGMLVWPRPDGRWLAIAIGQADAEFAIMLLAAVGEGPVGA</sequence>
<keyword evidence="2" id="KW-0808">Transferase</keyword>
<dbReference type="RefSeq" id="WP_192758905.1">
    <property type="nucleotide sequence ID" value="NZ_JADBDZ010000001.1"/>
</dbReference>
<keyword evidence="2" id="KW-0032">Aminotransferase</keyword>
<organism evidence="2 3">
    <name type="scientific">Actinomadura algeriensis</name>
    <dbReference type="NCBI Taxonomy" id="1679523"/>
    <lineage>
        <taxon>Bacteria</taxon>
        <taxon>Bacillati</taxon>
        <taxon>Actinomycetota</taxon>
        <taxon>Actinomycetes</taxon>
        <taxon>Streptosporangiales</taxon>
        <taxon>Thermomonosporaceae</taxon>
        <taxon>Actinomadura</taxon>
    </lineage>
</organism>
<protein>
    <submittedName>
        <fullName evidence="2">Aspartate/methionine/tyrosine aminotransferase</fullName>
    </submittedName>
</protein>